<comment type="caution">
    <text evidence="2">The sequence shown here is derived from an EMBL/GenBank/DDBJ whole genome shotgun (WGS) entry which is preliminary data.</text>
</comment>
<dbReference type="InterPro" id="IPR025714">
    <property type="entry name" value="Methyltranfer_dom"/>
</dbReference>
<proteinExistence type="predicted"/>
<sequence>MSNPKDYWQDKTNSGHRFSSTEYFKKKALECTHVLEEFGAEGKIIDLGCGAGELLQHLTPIANISKGVDYSASMIESAKKLLDGIDIELEVANVFEILPQSDFPTWTTTGALNQYLNPSEITRVIEIFAKNEKASGFYLFDCVDPIRYLTLNMGSYYSTQLEPAPSGPGAKARSFIRGMLPCARLAAFKLSGNKWIKWKDQGMGIAYTPYFWFETCKKFNLKVSFISSKYYEYRYHVIIRKSSDN</sequence>
<dbReference type="Pfam" id="PF13847">
    <property type="entry name" value="Methyltransf_31"/>
    <property type="match status" value="1"/>
</dbReference>
<dbReference type="SUPFAM" id="SSF53335">
    <property type="entry name" value="S-adenosyl-L-methionine-dependent methyltransferases"/>
    <property type="match status" value="1"/>
</dbReference>
<dbReference type="CDD" id="cd02440">
    <property type="entry name" value="AdoMet_MTases"/>
    <property type="match status" value="1"/>
</dbReference>
<gene>
    <name evidence="2" type="ORF">GDH07_29785</name>
</gene>
<dbReference type="RefSeq" id="WP_152899644.1">
    <property type="nucleotide sequence ID" value="NZ_WHUV01000007.1"/>
</dbReference>
<dbReference type="GO" id="GO:0008168">
    <property type="term" value="F:methyltransferase activity"/>
    <property type="evidence" value="ECO:0007669"/>
    <property type="project" value="UniProtKB-KW"/>
</dbReference>
<reference evidence="2 3" key="1">
    <citation type="submission" date="2019-10" db="EMBL/GenBank/DDBJ databases">
        <title>Pseudomonas dajingensis sp. nov., isolated from the profound head ulcers of farmed Murray cod (Maccullochella peelii peelii).</title>
        <authorList>
            <person name="Liu Y."/>
        </authorList>
    </citation>
    <scope>NUCLEOTIDE SEQUENCE [LARGE SCALE GENOMIC DNA]</scope>
    <source>
        <strain evidence="2 3">MC042</strain>
    </source>
</reference>
<dbReference type="AlphaFoldDB" id="A0A7X1PTR1"/>
<organism evidence="2 3">
    <name type="scientific">Pseudomonas piscis</name>
    <dbReference type="NCBI Taxonomy" id="2614538"/>
    <lineage>
        <taxon>Bacteria</taxon>
        <taxon>Pseudomonadati</taxon>
        <taxon>Pseudomonadota</taxon>
        <taxon>Gammaproteobacteria</taxon>
        <taxon>Pseudomonadales</taxon>
        <taxon>Pseudomonadaceae</taxon>
        <taxon>Pseudomonas</taxon>
    </lineage>
</organism>
<keyword evidence="2" id="KW-0489">Methyltransferase</keyword>
<dbReference type="GO" id="GO:0032259">
    <property type="term" value="P:methylation"/>
    <property type="evidence" value="ECO:0007669"/>
    <property type="project" value="UniProtKB-KW"/>
</dbReference>
<evidence type="ECO:0000313" key="3">
    <source>
        <dbReference type="Proteomes" id="UP000486534"/>
    </source>
</evidence>
<protein>
    <submittedName>
        <fullName evidence="2">Methyltransferase domain-containing protein</fullName>
    </submittedName>
</protein>
<accession>A0A7X1PTR1</accession>
<dbReference type="EMBL" id="WHUV01000007">
    <property type="protein sequence ID" value="MQA57522.1"/>
    <property type="molecule type" value="Genomic_DNA"/>
</dbReference>
<dbReference type="Proteomes" id="UP000486534">
    <property type="component" value="Unassembled WGS sequence"/>
</dbReference>
<feature type="domain" description="Methyltransferase" evidence="1">
    <location>
        <begin position="42"/>
        <end position="142"/>
    </location>
</feature>
<dbReference type="InterPro" id="IPR029063">
    <property type="entry name" value="SAM-dependent_MTases_sf"/>
</dbReference>
<dbReference type="Gene3D" id="3.40.50.150">
    <property type="entry name" value="Vaccinia Virus protein VP39"/>
    <property type="match status" value="1"/>
</dbReference>
<name>A0A7X1PTR1_9PSED</name>
<evidence type="ECO:0000313" key="2">
    <source>
        <dbReference type="EMBL" id="MQA57522.1"/>
    </source>
</evidence>
<keyword evidence="2" id="KW-0808">Transferase</keyword>
<evidence type="ECO:0000259" key="1">
    <source>
        <dbReference type="Pfam" id="PF13847"/>
    </source>
</evidence>